<dbReference type="InterPro" id="IPR055769">
    <property type="entry name" value="DUF7345"/>
</dbReference>
<dbReference type="EMBL" id="FOIS01000003">
    <property type="protein sequence ID" value="SEW16594.1"/>
    <property type="molecule type" value="Genomic_DNA"/>
</dbReference>
<evidence type="ECO:0000259" key="3">
    <source>
        <dbReference type="Pfam" id="PF24034"/>
    </source>
</evidence>
<dbReference type="Proteomes" id="UP000183275">
    <property type="component" value="Unassembled WGS sequence"/>
</dbReference>
<evidence type="ECO:0000256" key="1">
    <source>
        <dbReference type="SAM" id="MobiDB-lite"/>
    </source>
</evidence>
<dbReference type="InterPro" id="IPR036390">
    <property type="entry name" value="WH_DNA-bd_sf"/>
</dbReference>
<keyword evidence="2" id="KW-1133">Transmembrane helix</keyword>
<dbReference type="Pfam" id="PF24036">
    <property type="entry name" value="DUF7345"/>
    <property type="match status" value="1"/>
</dbReference>
<dbReference type="InterPro" id="IPR055767">
    <property type="entry name" value="DUF7343"/>
</dbReference>
<reference evidence="6" key="1">
    <citation type="submission" date="2016-10" db="EMBL/GenBank/DDBJ databases">
        <authorList>
            <person name="Varghese N."/>
        </authorList>
    </citation>
    <scope>NUCLEOTIDE SEQUENCE [LARGE SCALE GENOMIC DNA]</scope>
    <source>
        <strain evidence="6">CGMCC 1.12284</strain>
    </source>
</reference>
<feature type="domain" description="DUF7345" evidence="4">
    <location>
        <begin position="78"/>
        <end position="226"/>
    </location>
</feature>
<name>A0A1I0PQC0_9EURY</name>
<feature type="transmembrane region" description="Helical" evidence="2">
    <location>
        <begin position="272"/>
        <end position="292"/>
    </location>
</feature>
<dbReference type="InterPro" id="IPR036388">
    <property type="entry name" value="WH-like_DNA-bd_sf"/>
</dbReference>
<evidence type="ECO:0000256" key="2">
    <source>
        <dbReference type="SAM" id="Phobius"/>
    </source>
</evidence>
<feature type="region of interest" description="Disordered" evidence="1">
    <location>
        <begin position="319"/>
        <end position="377"/>
    </location>
</feature>
<evidence type="ECO:0000313" key="5">
    <source>
        <dbReference type="EMBL" id="SEW16594.1"/>
    </source>
</evidence>
<sequence length="449" mass="48082">MRISTAATLALTILLATSGLGAVAATSSSHAPTTVERSPSASPSAPAPALEQQHSVSSVSSQSAGEPLERPDTWQVIRIGITDTGDAEWTIESRFLVTNETEAEVFDEYATEVASGTRDSSLNPSLFARYASLASESTDREMTIENAGWDDGRIESLETDRQASIEGEAESDVRVGVISYSFTWTNFATVDGDRIRVSDGLQTDNGPLISTLTEGQRFVIEPPANYAFVDSPTGTENGALVWEGPHEFSEEGLEITIVRSANERPLFSRSGWLLVGFIGLTILVGIGSYLLARRHDDGLPIPSDRVPADAAESLGLSQWFGRGSTQDGPEPAPAAGNDGGESITDAGVPSSTSEGPGSRPASGTELEFEEDIDDAIDPELLSDEERVLRLLRRNNGRMKQASIVKETGWSNAKVSQLLSQMDEDGEIEKLRIGRENLITLPEVDPTALD</sequence>
<feature type="domain" description="DUF7343" evidence="3">
    <location>
        <begin position="380"/>
        <end position="441"/>
    </location>
</feature>
<keyword evidence="2" id="KW-0472">Membrane</keyword>
<proteinExistence type="predicted"/>
<feature type="compositionally biased region" description="Low complexity" evidence="1">
    <location>
        <begin position="38"/>
        <end position="63"/>
    </location>
</feature>
<accession>A0A1I0PQC0</accession>
<organism evidence="5 6">
    <name type="scientific">Natrinema salifodinae</name>
    <dbReference type="NCBI Taxonomy" id="1202768"/>
    <lineage>
        <taxon>Archaea</taxon>
        <taxon>Methanobacteriati</taxon>
        <taxon>Methanobacteriota</taxon>
        <taxon>Stenosarchaea group</taxon>
        <taxon>Halobacteria</taxon>
        <taxon>Halobacteriales</taxon>
        <taxon>Natrialbaceae</taxon>
        <taxon>Natrinema</taxon>
    </lineage>
</organism>
<keyword evidence="6" id="KW-1185">Reference proteome</keyword>
<dbReference type="STRING" id="1202768.SAMN05216285_2819"/>
<dbReference type="eggNOG" id="arCOG00381">
    <property type="taxonomic scope" value="Archaea"/>
</dbReference>
<evidence type="ECO:0000259" key="4">
    <source>
        <dbReference type="Pfam" id="PF24036"/>
    </source>
</evidence>
<keyword evidence="2" id="KW-0812">Transmembrane</keyword>
<feature type="region of interest" description="Disordered" evidence="1">
    <location>
        <begin position="30"/>
        <end position="71"/>
    </location>
</feature>
<evidence type="ECO:0000313" key="6">
    <source>
        <dbReference type="Proteomes" id="UP000183275"/>
    </source>
</evidence>
<evidence type="ECO:0008006" key="7">
    <source>
        <dbReference type="Google" id="ProtNLM"/>
    </source>
</evidence>
<dbReference type="Pfam" id="PF24034">
    <property type="entry name" value="DUF7343"/>
    <property type="match status" value="1"/>
</dbReference>
<dbReference type="OrthoDB" id="147932at2157"/>
<dbReference type="AlphaFoldDB" id="A0A1I0PQC0"/>
<feature type="compositionally biased region" description="Acidic residues" evidence="1">
    <location>
        <begin position="366"/>
        <end position="377"/>
    </location>
</feature>
<protein>
    <recommendedName>
        <fullName evidence="7">IclR helix-turn-helix domain-containing protein</fullName>
    </recommendedName>
</protein>
<gene>
    <name evidence="5" type="ORF">SAMN05216285_2819</name>
</gene>
<dbReference type="Gene3D" id="1.10.10.10">
    <property type="entry name" value="Winged helix-like DNA-binding domain superfamily/Winged helix DNA-binding domain"/>
    <property type="match status" value="1"/>
</dbReference>
<dbReference type="SUPFAM" id="SSF46785">
    <property type="entry name" value="Winged helix' DNA-binding domain"/>
    <property type="match status" value="1"/>
</dbReference>